<dbReference type="InterPro" id="IPR049492">
    <property type="entry name" value="BD-FAE-like_dom"/>
</dbReference>
<dbReference type="RefSeq" id="WP_260409294.1">
    <property type="nucleotide sequence ID" value="NZ_JACHCC010000001.1"/>
</dbReference>
<keyword evidence="1" id="KW-0378">Hydrolase</keyword>
<name>A0A7X0MGM1_9SPHI</name>
<evidence type="ECO:0000259" key="3">
    <source>
        <dbReference type="Pfam" id="PF20434"/>
    </source>
</evidence>
<dbReference type="PANTHER" id="PTHR48081:SF33">
    <property type="entry name" value="KYNURENINE FORMAMIDASE"/>
    <property type="match status" value="1"/>
</dbReference>
<sequence length="279" mass="32246">MIHLKKGLMLFAFLGQFMTLSAQVKVQKDINYTDANNRYRQLDIYYQKDLAVKDVIIFIHGGSWSSGKKDTYWWLGRNLARKGIVAVNINYDLAPDHQFIRMAQDCAFAVKWVKNHIYQYGGNPNRIFLMGHSAGGHLAELINDDPRYFKHADIANPVKGVILNDAFGLDMKEYMSHAEKDKSYYDFLRTFSNDPINWEKGSPLYYIENCKNPHLIFYGEKTYPAIQQQSERFNKLLVAAGVPTELHIIKGKKHVAMISQLVFGSNHLYDLIIKFLKRT</sequence>
<dbReference type="InterPro" id="IPR029058">
    <property type="entry name" value="AB_hydrolase_fold"/>
</dbReference>
<feature type="signal peptide" evidence="2">
    <location>
        <begin position="1"/>
        <end position="22"/>
    </location>
</feature>
<dbReference type="SUPFAM" id="SSF53474">
    <property type="entry name" value="alpha/beta-Hydrolases"/>
    <property type="match status" value="1"/>
</dbReference>
<dbReference type="Proteomes" id="UP000521017">
    <property type="component" value="Unassembled WGS sequence"/>
</dbReference>
<dbReference type="Gene3D" id="3.40.50.1820">
    <property type="entry name" value="alpha/beta hydrolase"/>
    <property type="match status" value="1"/>
</dbReference>
<comment type="caution">
    <text evidence="4">The sequence shown here is derived from an EMBL/GenBank/DDBJ whole genome shotgun (WGS) entry which is preliminary data.</text>
</comment>
<dbReference type="Pfam" id="PF20434">
    <property type="entry name" value="BD-FAE"/>
    <property type="match status" value="1"/>
</dbReference>
<keyword evidence="2" id="KW-0732">Signal</keyword>
<proteinExistence type="predicted"/>
<feature type="chain" id="PRO_5031234743" evidence="2">
    <location>
        <begin position="23"/>
        <end position="279"/>
    </location>
</feature>
<dbReference type="GO" id="GO:0016787">
    <property type="term" value="F:hydrolase activity"/>
    <property type="evidence" value="ECO:0007669"/>
    <property type="project" value="UniProtKB-KW"/>
</dbReference>
<evidence type="ECO:0000256" key="1">
    <source>
        <dbReference type="ARBA" id="ARBA00022801"/>
    </source>
</evidence>
<protein>
    <submittedName>
        <fullName evidence="4">Acetyl esterase/lipase</fullName>
    </submittedName>
</protein>
<reference evidence="4 5" key="1">
    <citation type="submission" date="2020-08" db="EMBL/GenBank/DDBJ databases">
        <title>Genomic Encyclopedia of Type Strains, Phase IV (KMG-V): Genome sequencing to study the core and pangenomes of soil and plant-associated prokaryotes.</title>
        <authorList>
            <person name="Whitman W."/>
        </authorList>
    </citation>
    <scope>NUCLEOTIDE SEQUENCE [LARGE SCALE GENOMIC DNA]</scope>
    <source>
        <strain evidence="4 5">M2T3</strain>
    </source>
</reference>
<evidence type="ECO:0000256" key="2">
    <source>
        <dbReference type="SAM" id="SignalP"/>
    </source>
</evidence>
<dbReference type="PANTHER" id="PTHR48081">
    <property type="entry name" value="AB HYDROLASE SUPERFAMILY PROTEIN C4A8.06C"/>
    <property type="match status" value="1"/>
</dbReference>
<organism evidence="4 5">
    <name type="scientific">Pedobacter cryoconitis</name>
    <dbReference type="NCBI Taxonomy" id="188932"/>
    <lineage>
        <taxon>Bacteria</taxon>
        <taxon>Pseudomonadati</taxon>
        <taxon>Bacteroidota</taxon>
        <taxon>Sphingobacteriia</taxon>
        <taxon>Sphingobacteriales</taxon>
        <taxon>Sphingobacteriaceae</taxon>
        <taxon>Pedobacter</taxon>
    </lineage>
</organism>
<feature type="domain" description="BD-FAE-like" evidence="3">
    <location>
        <begin position="42"/>
        <end position="236"/>
    </location>
</feature>
<gene>
    <name evidence="4" type="ORF">HDF25_000353</name>
</gene>
<dbReference type="EMBL" id="JACHCC010000001">
    <property type="protein sequence ID" value="MBB6498229.1"/>
    <property type="molecule type" value="Genomic_DNA"/>
</dbReference>
<accession>A0A7X0MGM1</accession>
<evidence type="ECO:0000313" key="5">
    <source>
        <dbReference type="Proteomes" id="UP000521017"/>
    </source>
</evidence>
<dbReference type="InterPro" id="IPR050300">
    <property type="entry name" value="GDXG_lipolytic_enzyme"/>
</dbReference>
<dbReference type="AlphaFoldDB" id="A0A7X0MGM1"/>
<evidence type="ECO:0000313" key="4">
    <source>
        <dbReference type="EMBL" id="MBB6498229.1"/>
    </source>
</evidence>